<accession>A0A6J8AAV2</accession>
<dbReference type="InterPro" id="IPR000157">
    <property type="entry name" value="TIR_dom"/>
</dbReference>
<name>A0A6J8AAV2_MYTCO</name>
<proteinExistence type="predicted"/>
<protein>
    <recommendedName>
        <fullName evidence="1">TIR domain-containing protein</fullName>
    </recommendedName>
</protein>
<evidence type="ECO:0000313" key="2">
    <source>
        <dbReference type="EMBL" id="CAC5364359.1"/>
    </source>
</evidence>
<dbReference type="InterPro" id="IPR035897">
    <property type="entry name" value="Toll_tir_struct_dom_sf"/>
</dbReference>
<dbReference type="Gene3D" id="3.40.50.10140">
    <property type="entry name" value="Toll/interleukin-1 receptor homology (TIR) domain"/>
    <property type="match status" value="1"/>
</dbReference>
<feature type="domain" description="TIR" evidence="1">
    <location>
        <begin position="17"/>
        <end position="158"/>
    </location>
</feature>
<keyword evidence="3" id="KW-1185">Reference proteome</keyword>
<dbReference type="Proteomes" id="UP000507470">
    <property type="component" value="Unassembled WGS sequence"/>
</dbReference>
<dbReference type="EMBL" id="CACVKT020000967">
    <property type="protein sequence ID" value="CAC5364359.1"/>
    <property type="molecule type" value="Genomic_DNA"/>
</dbReference>
<dbReference type="AlphaFoldDB" id="A0A6J8AAV2"/>
<dbReference type="GO" id="GO:0007165">
    <property type="term" value="P:signal transduction"/>
    <property type="evidence" value="ECO:0007669"/>
    <property type="project" value="InterPro"/>
</dbReference>
<reference evidence="2 3" key="1">
    <citation type="submission" date="2020-06" db="EMBL/GenBank/DDBJ databases">
        <authorList>
            <person name="Li R."/>
            <person name="Bekaert M."/>
        </authorList>
    </citation>
    <scope>NUCLEOTIDE SEQUENCE [LARGE SCALE GENOMIC DNA]</scope>
    <source>
        <strain evidence="3">wild</strain>
    </source>
</reference>
<organism evidence="2 3">
    <name type="scientific">Mytilus coruscus</name>
    <name type="common">Sea mussel</name>
    <dbReference type="NCBI Taxonomy" id="42192"/>
    <lineage>
        <taxon>Eukaryota</taxon>
        <taxon>Metazoa</taxon>
        <taxon>Spiralia</taxon>
        <taxon>Lophotrochozoa</taxon>
        <taxon>Mollusca</taxon>
        <taxon>Bivalvia</taxon>
        <taxon>Autobranchia</taxon>
        <taxon>Pteriomorphia</taxon>
        <taxon>Mytilida</taxon>
        <taxon>Mytiloidea</taxon>
        <taxon>Mytilidae</taxon>
        <taxon>Mytilinae</taxon>
        <taxon>Mytilus</taxon>
    </lineage>
</organism>
<dbReference type="PROSITE" id="PS50104">
    <property type="entry name" value="TIR"/>
    <property type="match status" value="1"/>
</dbReference>
<dbReference type="SUPFAM" id="SSF52200">
    <property type="entry name" value="Toll/Interleukin receptor TIR domain"/>
    <property type="match status" value="1"/>
</dbReference>
<evidence type="ECO:0000259" key="1">
    <source>
        <dbReference type="PROSITE" id="PS50104"/>
    </source>
</evidence>
<dbReference type="OrthoDB" id="6094498at2759"/>
<evidence type="ECO:0000313" key="3">
    <source>
        <dbReference type="Proteomes" id="UP000507470"/>
    </source>
</evidence>
<gene>
    <name evidence="2" type="ORF">MCOR_5440</name>
</gene>
<sequence length="162" mass="18905">MFRMMRQIKKQAAAQNLYYDVYISYDVNELDVRMWVLNDLRNTLLKNSLKVYDTVLDTLPGSNRGEVISIKIAQSKQIIVVLSKAYTMEDDPFCVQEFRGAVSHFLRNKSKSLLLINYDNIETSNVSDPYMKAFLRLGKYIPFADRYEKITNKVCNIVKTRI</sequence>
<dbReference type="Pfam" id="PF01582">
    <property type="entry name" value="TIR"/>
    <property type="match status" value="1"/>
</dbReference>